<keyword evidence="3" id="KW-0732">Signal</keyword>
<evidence type="ECO:0000256" key="2">
    <source>
        <dbReference type="ARBA" id="ARBA00006275"/>
    </source>
</evidence>
<comment type="similarity">
    <text evidence="2">Belongs to the SusD family.</text>
</comment>
<name>A0A3E4ZA78_9BACT</name>
<dbReference type="SUPFAM" id="SSF48452">
    <property type="entry name" value="TPR-like"/>
    <property type="match status" value="1"/>
</dbReference>
<keyword evidence="5" id="KW-0998">Cell outer membrane</keyword>
<comment type="subcellular location">
    <subcellularLocation>
        <location evidence="1">Cell outer membrane</location>
    </subcellularLocation>
</comment>
<dbReference type="RefSeq" id="WP_117701302.1">
    <property type="nucleotide sequence ID" value="NZ_CAUWCJ010000020.1"/>
</dbReference>
<evidence type="ECO:0000259" key="6">
    <source>
        <dbReference type="Pfam" id="PF07980"/>
    </source>
</evidence>
<proteinExistence type="inferred from homology"/>
<evidence type="ECO:0000313" key="9">
    <source>
        <dbReference type="EMBL" id="RHD58989.1"/>
    </source>
</evidence>
<evidence type="ECO:0000313" key="12">
    <source>
        <dbReference type="Proteomes" id="UP000284361"/>
    </source>
</evidence>
<comment type="caution">
    <text evidence="8">The sequence shown here is derived from an EMBL/GenBank/DDBJ whole genome shotgun (WGS) entry which is preliminary data.</text>
</comment>
<dbReference type="Gene3D" id="1.25.40.390">
    <property type="match status" value="1"/>
</dbReference>
<dbReference type="InterPro" id="IPR011990">
    <property type="entry name" value="TPR-like_helical_dom_sf"/>
</dbReference>
<dbReference type="Proteomes" id="UP000284998">
    <property type="component" value="Unassembled WGS sequence"/>
</dbReference>
<evidence type="ECO:0000256" key="4">
    <source>
        <dbReference type="ARBA" id="ARBA00023136"/>
    </source>
</evidence>
<dbReference type="PROSITE" id="PS51257">
    <property type="entry name" value="PROKAR_LIPOPROTEIN"/>
    <property type="match status" value="1"/>
</dbReference>
<evidence type="ECO:0000256" key="1">
    <source>
        <dbReference type="ARBA" id="ARBA00004442"/>
    </source>
</evidence>
<dbReference type="Proteomes" id="UP000260814">
    <property type="component" value="Unassembled WGS sequence"/>
</dbReference>
<evidence type="ECO:0000313" key="10">
    <source>
        <dbReference type="EMBL" id="RHH48665.1"/>
    </source>
</evidence>
<keyword evidence="4" id="KW-0472">Membrane</keyword>
<reference evidence="11 12" key="1">
    <citation type="submission" date="2018-08" db="EMBL/GenBank/DDBJ databases">
        <title>A genome reference for cultivated species of the human gut microbiota.</title>
        <authorList>
            <person name="Zou Y."/>
            <person name="Xue W."/>
            <person name="Luo G."/>
        </authorList>
    </citation>
    <scope>NUCLEOTIDE SEQUENCE [LARGE SCALE GENOMIC DNA]</scope>
    <source>
        <strain evidence="10 13">AM17-44</strain>
        <strain evidence="9 12">AM31-10</strain>
        <strain evidence="8 11">OM06-2</strain>
    </source>
</reference>
<dbReference type="InterPro" id="IPR033985">
    <property type="entry name" value="SusD-like_N"/>
</dbReference>
<dbReference type="InterPro" id="IPR012944">
    <property type="entry name" value="SusD_RagB_dom"/>
</dbReference>
<dbReference type="GO" id="GO:0009279">
    <property type="term" value="C:cell outer membrane"/>
    <property type="evidence" value="ECO:0007669"/>
    <property type="project" value="UniProtKB-SubCell"/>
</dbReference>
<evidence type="ECO:0000256" key="5">
    <source>
        <dbReference type="ARBA" id="ARBA00023237"/>
    </source>
</evidence>
<protein>
    <submittedName>
        <fullName evidence="8">RagB/SusD family nutrient uptake outer membrane protein</fullName>
    </submittedName>
</protein>
<feature type="domain" description="RagB/SusD" evidence="6">
    <location>
        <begin position="303"/>
        <end position="587"/>
    </location>
</feature>
<evidence type="ECO:0000313" key="11">
    <source>
        <dbReference type="Proteomes" id="UP000260814"/>
    </source>
</evidence>
<dbReference type="Pfam" id="PF07980">
    <property type="entry name" value="SusD_RagB"/>
    <property type="match status" value="1"/>
</dbReference>
<dbReference type="AlphaFoldDB" id="A0A3E4ZA78"/>
<accession>A0A3E4ZA78</accession>
<sequence length="587" mass="67019">MKLRKIVYGMLCMGALASCSDQMNYHEYNNYDEDFVKLNFGNVGGLVTTIYLDLDTDFGNYSGAVIGSATDESQYAYTGNSIETFYNGAWSPINAQSGTWNTCYSGISNCNLFLDKYLGLTFPELEQNADYKPQMFRYNNYQYEVRFLRAYFYFNLVRQYGDVPFTDHFMSADESNSLGRTPAKDIFDYIISECDEIKDLIIEDYANLPADVVLPSESPETGRVNKATVLALKARAALYAASPLFNTENNPELWHRAATANKELLDYCVNNRGMKLVDDYASLWDKNNYKNATDELIFGRRANKESSSMESYNYPAGIEGGKGGNCPTQNLVDAYETTDGYPVRLVDGVWKAEGSTVFNPAKPYENRDSRLKMTICVNEEVEWPTWNETPIYTYQGGANGQPLNGGTPTGYYLKKYCQGDIDLRSNSTYKSAYHTWITYRLGEFYLNYAEAVFRYLGNADATDAEFTMSARQAASMTRERKGVNMPAFPLRMSNEDFWEAYKKERMVELAFEGHRFWDVRRWKEADKYFSSVDGLQITKTGDNADGTGIYSYAIVKNTRQWDDKMYFFPIPQSERMKNPNLGQNPGW</sequence>
<dbReference type="EMBL" id="QRJS01000005">
    <property type="protein sequence ID" value="RHH48665.1"/>
    <property type="molecule type" value="Genomic_DNA"/>
</dbReference>
<evidence type="ECO:0000313" key="8">
    <source>
        <dbReference type="EMBL" id="RGM91967.1"/>
    </source>
</evidence>
<dbReference type="Proteomes" id="UP000284361">
    <property type="component" value="Unassembled WGS sequence"/>
</dbReference>
<organism evidence="8 11">
    <name type="scientific">Phocaeicola plebeius</name>
    <dbReference type="NCBI Taxonomy" id="310297"/>
    <lineage>
        <taxon>Bacteria</taxon>
        <taxon>Pseudomonadati</taxon>
        <taxon>Bacteroidota</taxon>
        <taxon>Bacteroidia</taxon>
        <taxon>Bacteroidales</taxon>
        <taxon>Bacteroidaceae</taxon>
        <taxon>Phocaeicola</taxon>
    </lineage>
</organism>
<dbReference type="EMBL" id="QSJG01000001">
    <property type="protein sequence ID" value="RHD58989.1"/>
    <property type="molecule type" value="Genomic_DNA"/>
</dbReference>
<dbReference type="Pfam" id="PF14322">
    <property type="entry name" value="SusD-like_3"/>
    <property type="match status" value="1"/>
</dbReference>
<evidence type="ECO:0000259" key="7">
    <source>
        <dbReference type="Pfam" id="PF14322"/>
    </source>
</evidence>
<evidence type="ECO:0000313" key="13">
    <source>
        <dbReference type="Proteomes" id="UP000284998"/>
    </source>
</evidence>
<feature type="domain" description="SusD-like N-terminal" evidence="7">
    <location>
        <begin position="77"/>
        <end position="206"/>
    </location>
</feature>
<gene>
    <name evidence="10" type="ORF">DW204_02930</name>
    <name evidence="9" type="ORF">DW789_00435</name>
    <name evidence="8" type="ORF">DXB87_05720</name>
</gene>
<evidence type="ECO:0000256" key="3">
    <source>
        <dbReference type="ARBA" id="ARBA00022729"/>
    </source>
</evidence>
<dbReference type="EMBL" id="QSTW01000005">
    <property type="protein sequence ID" value="RGM91967.1"/>
    <property type="molecule type" value="Genomic_DNA"/>
</dbReference>